<organism evidence="5 6">
    <name type="scientific">Muricoccus pecuniae</name>
    <dbReference type="NCBI Taxonomy" id="693023"/>
    <lineage>
        <taxon>Bacteria</taxon>
        <taxon>Pseudomonadati</taxon>
        <taxon>Pseudomonadota</taxon>
        <taxon>Alphaproteobacteria</taxon>
        <taxon>Acetobacterales</taxon>
        <taxon>Roseomonadaceae</taxon>
        <taxon>Muricoccus</taxon>
    </lineage>
</organism>
<sequence>MTLADPIRRRRLHELLAERLLARIAEGDPAPGEVLPSEAELAARHNVGRPTVREALQKLESMGVIAISHGERARVVEPSASRVLEGVSASFVHFLTAAPENIAHLQEVRLLTEEAMVRRSIQRGASLTALEEALVQQERAVRTGKGFFGADMEFHVAIADGAGNPLFPIFLRAMLDWLSAFRTSTVRLSGFEELALEEHRAIFAAMQACDAEGAARAMRAHLLRSSKLYGVHQRT</sequence>
<dbReference type="RefSeq" id="WP_184518344.1">
    <property type="nucleotide sequence ID" value="NZ_JACIJD010000010.1"/>
</dbReference>
<accession>A0A840Y3S7</accession>
<dbReference type="InterPro" id="IPR036388">
    <property type="entry name" value="WH-like_DNA-bd_sf"/>
</dbReference>
<evidence type="ECO:0000256" key="1">
    <source>
        <dbReference type="ARBA" id="ARBA00023015"/>
    </source>
</evidence>
<dbReference type="CDD" id="cd07377">
    <property type="entry name" value="WHTH_GntR"/>
    <property type="match status" value="1"/>
</dbReference>
<dbReference type="Gene3D" id="1.10.10.10">
    <property type="entry name" value="Winged helix-like DNA-binding domain superfamily/Winged helix DNA-binding domain"/>
    <property type="match status" value="1"/>
</dbReference>
<dbReference type="Pfam" id="PF00392">
    <property type="entry name" value="GntR"/>
    <property type="match status" value="1"/>
</dbReference>
<dbReference type="AlphaFoldDB" id="A0A840Y3S7"/>
<gene>
    <name evidence="5" type="ORF">FHS87_002406</name>
</gene>
<comment type="caution">
    <text evidence="5">The sequence shown here is derived from an EMBL/GenBank/DDBJ whole genome shotgun (WGS) entry which is preliminary data.</text>
</comment>
<dbReference type="EMBL" id="JACIJD010000010">
    <property type="protein sequence ID" value="MBB5694360.1"/>
    <property type="molecule type" value="Genomic_DNA"/>
</dbReference>
<reference evidence="5 6" key="1">
    <citation type="submission" date="2020-08" db="EMBL/GenBank/DDBJ databases">
        <title>Genomic Encyclopedia of Type Strains, Phase IV (KMG-IV): sequencing the most valuable type-strain genomes for metagenomic binning, comparative biology and taxonomic classification.</title>
        <authorList>
            <person name="Goeker M."/>
        </authorList>
    </citation>
    <scope>NUCLEOTIDE SEQUENCE [LARGE SCALE GENOMIC DNA]</scope>
    <source>
        <strain evidence="5 6">DSM 25622</strain>
    </source>
</reference>
<dbReference type="PRINTS" id="PR00035">
    <property type="entry name" value="HTHGNTR"/>
</dbReference>
<dbReference type="GO" id="GO:0003677">
    <property type="term" value="F:DNA binding"/>
    <property type="evidence" value="ECO:0007669"/>
    <property type="project" value="UniProtKB-KW"/>
</dbReference>
<dbReference type="SMART" id="SM00345">
    <property type="entry name" value="HTH_GNTR"/>
    <property type="match status" value="1"/>
</dbReference>
<dbReference type="SUPFAM" id="SSF48008">
    <property type="entry name" value="GntR ligand-binding domain-like"/>
    <property type="match status" value="1"/>
</dbReference>
<evidence type="ECO:0000313" key="5">
    <source>
        <dbReference type="EMBL" id="MBB5694360.1"/>
    </source>
</evidence>
<evidence type="ECO:0000313" key="6">
    <source>
        <dbReference type="Proteomes" id="UP000580654"/>
    </source>
</evidence>
<dbReference type="GO" id="GO:0003700">
    <property type="term" value="F:DNA-binding transcription factor activity"/>
    <property type="evidence" value="ECO:0007669"/>
    <property type="project" value="InterPro"/>
</dbReference>
<dbReference type="PANTHER" id="PTHR43537">
    <property type="entry name" value="TRANSCRIPTIONAL REGULATOR, GNTR FAMILY"/>
    <property type="match status" value="1"/>
</dbReference>
<dbReference type="InterPro" id="IPR036390">
    <property type="entry name" value="WH_DNA-bd_sf"/>
</dbReference>
<evidence type="ECO:0000256" key="2">
    <source>
        <dbReference type="ARBA" id="ARBA00023125"/>
    </source>
</evidence>
<evidence type="ECO:0000259" key="4">
    <source>
        <dbReference type="PROSITE" id="PS50949"/>
    </source>
</evidence>
<evidence type="ECO:0000256" key="3">
    <source>
        <dbReference type="ARBA" id="ARBA00023163"/>
    </source>
</evidence>
<dbReference type="Proteomes" id="UP000580654">
    <property type="component" value="Unassembled WGS sequence"/>
</dbReference>
<keyword evidence="3" id="KW-0804">Transcription</keyword>
<dbReference type="SMART" id="SM00895">
    <property type="entry name" value="FCD"/>
    <property type="match status" value="1"/>
</dbReference>
<protein>
    <submittedName>
        <fullName evidence="5">DNA-binding FadR family transcriptional regulator</fullName>
    </submittedName>
</protein>
<keyword evidence="6" id="KW-1185">Reference proteome</keyword>
<dbReference type="SUPFAM" id="SSF46785">
    <property type="entry name" value="Winged helix' DNA-binding domain"/>
    <property type="match status" value="1"/>
</dbReference>
<proteinExistence type="predicted"/>
<feature type="domain" description="HTH gntR-type" evidence="4">
    <location>
        <begin position="10"/>
        <end position="78"/>
    </location>
</feature>
<dbReference type="Pfam" id="PF07729">
    <property type="entry name" value="FCD"/>
    <property type="match status" value="1"/>
</dbReference>
<dbReference type="InterPro" id="IPR011711">
    <property type="entry name" value="GntR_C"/>
</dbReference>
<dbReference type="PANTHER" id="PTHR43537:SF5">
    <property type="entry name" value="UXU OPERON TRANSCRIPTIONAL REGULATOR"/>
    <property type="match status" value="1"/>
</dbReference>
<dbReference type="InterPro" id="IPR000524">
    <property type="entry name" value="Tscrpt_reg_HTH_GntR"/>
</dbReference>
<name>A0A840Y3S7_9PROT</name>
<keyword evidence="2 5" id="KW-0238">DNA-binding</keyword>
<dbReference type="Gene3D" id="1.20.120.530">
    <property type="entry name" value="GntR ligand-binding domain-like"/>
    <property type="match status" value="1"/>
</dbReference>
<dbReference type="PROSITE" id="PS50949">
    <property type="entry name" value="HTH_GNTR"/>
    <property type="match status" value="1"/>
</dbReference>
<dbReference type="InterPro" id="IPR008920">
    <property type="entry name" value="TF_FadR/GntR_C"/>
</dbReference>
<keyword evidence="1" id="KW-0805">Transcription regulation</keyword>